<reference evidence="1" key="1">
    <citation type="submission" date="2022-07" db="EMBL/GenBank/DDBJ databases">
        <title>Genome analysis of Parmales, a sister group of diatoms, reveals the evolutionary specialization of diatoms from phago-mixotrophs to photoautotrophs.</title>
        <authorList>
            <person name="Ban H."/>
            <person name="Sato S."/>
            <person name="Yoshikawa S."/>
            <person name="Kazumasa Y."/>
            <person name="Nakamura Y."/>
            <person name="Ichinomiya M."/>
            <person name="Saitoh K."/>
            <person name="Sato N."/>
            <person name="Blanc-Mathieu R."/>
            <person name="Endo H."/>
            <person name="Kuwata A."/>
            <person name="Ogata H."/>
        </authorList>
    </citation>
    <scope>NUCLEOTIDE SEQUENCE</scope>
</reference>
<comment type="caution">
    <text evidence="1">The sequence shown here is derived from an EMBL/GenBank/DDBJ whole genome shotgun (WGS) entry which is preliminary data.</text>
</comment>
<gene>
    <name evidence="1" type="ORF">TrRE_jg1068</name>
</gene>
<evidence type="ECO:0000313" key="2">
    <source>
        <dbReference type="Proteomes" id="UP001165082"/>
    </source>
</evidence>
<keyword evidence="2" id="KW-1185">Reference proteome</keyword>
<proteinExistence type="predicted"/>
<name>A0A9W6ZLT1_9STRA</name>
<accession>A0A9W6ZLT1</accession>
<sequence>MVSRKKIFDDGRGVYSHALPGYLLGEGGRELVYLAGGASQAGCKILEDLHFGEEEFEEVERGGGEVKRKDLYPLPLGKTGERFPYNDPAK</sequence>
<feature type="non-terminal residue" evidence="1">
    <location>
        <position position="1"/>
    </location>
</feature>
<evidence type="ECO:0000313" key="1">
    <source>
        <dbReference type="EMBL" id="GMH52575.1"/>
    </source>
</evidence>
<dbReference type="OrthoDB" id="10262702at2759"/>
<protein>
    <submittedName>
        <fullName evidence="1">Uncharacterized protein</fullName>
    </submittedName>
</protein>
<organism evidence="1 2">
    <name type="scientific">Triparma retinervis</name>
    <dbReference type="NCBI Taxonomy" id="2557542"/>
    <lineage>
        <taxon>Eukaryota</taxon>
        <taxon>Sar</taxon>
        <taxon>Stramenopiles</taxon>
        <taxon>Ochrophyta</taxon>
        <taxon>Bolidophyceae</taxon>
        <taxon>Parmales</taxon>
        <taxon>Triparmaceae</taxon>
        <taxon>Triparma</taxon>
    </lineage>
</organism>
<dbReference type="AlphaFoldDB" id="A0A9W6ZLT1"/>
<dbReference type="EMBL" id="BRXZ01004626">
    <property type="protein sequence ID" value="GMH52575.1"/>
    <property type="molecule type" value="Genomic_DNA"/>
</dbReference>
<dbReference type="Proteomes" id="UP001165082">
    <property type="component" value="Unassembled WGS sequence"/>
</dbReference>